<evidence type="ECO:0000313" key="1">
    <source>
        <dbReference type="EMBL" id="BCJ96795.1"/>
    </source>
</evidence>
<dbReference type="KEGG" id="acel:acsn021_43640"/>
<gene>
    <name evidence="1" type="ORF">acsn021_43640</name>
</gene>
<protein>
    <submittedName>
        <fullName evidence="1">Uncharacterized protein</fullName>
    </submittedName>
</protein>
<keyword evidence="2" id="KW-1185">Reference proteome</keyword>
<proteinExistence type="predicted"/>
<accession>A0A6S6RCV1</accession>
<dbReference type="AlphaFoldDB" id="A0A6S6RCV1"/>
<name>A0A6S6RCV1_9FIRM</name>
<dbReference type="Proteomes" id="UP000515561">
    <property type="component" value="Chromosome"/>
</dbReference>
<evidence type="ECO:0000313" key="2">
    <source>
        <dbReference type="Proteomes" id="UP000515561"/>
    </source>
</evidence>
<dbReference type="EMBL" id="AP023367">
    <property type="protein sequence ID" value="BCJ96795.1"/>
    <property type="molecule type" value="Genomic_DNA"/>
</dbReference>
<sequence length="142" mass="16871">MLHLRSMIQVFVYVIAANTVGSAIYTGLFSRDATLSFALLWQIIALAAVCALGNLFFYSKIELSKQRIMIRYIFHYLYINVVILVGGHFFDWIDLSFSFDIFILMLIILFNYGFIILFMFHRDFKLAEDMNRRLRKFRKEER</sequence>
<organism evidence="1 2">
    <name type="scientific">Anaerocolumna cellulosilytica</name>
    <dbReference type="NCBI Taxonomy" id="433286"/>
    <lineage>
        <taxon>Bacteria</taxon>
        <taxon>Bacillati</taxon>
        <taxon>Bacillota</taxon>
        <taxon>Clostridia</taxon>
        <taxon>Lachnospirales</taxon>
        <taxon>Lachnospiraceae</taxon>
        <taxon>Anaerocolumna</taxon>
    </lineage>
</organism>
<dbReference type="RefSeq" id="WP_184092221.1">
    <property type="nucleotide sequence ID" value="NZ_AP023367.1"/>
</dbReference>
<reference evidence="1 2" key="1">
    <citation type="journal article" date="2016" name="Int. J. Syst. Evol. Microbiol.">
        <title>Descriptions of Anaerotaenia torta gen. nov., sp. nov. and Anaerocolumna cellulosilytica gen. nov., sp. nov. isolated from a methanogenic reactor of cattle waste.</title>
        <authorList>
            <person name="Uek A."/>
            <person name="Ohtaki Y."/>
            <person name="Kaku N."/>
            <person name="Ueki K."/>
        </authorList>
    </citation>
    <scope>NUCLEOTIDE SEQUENCE [LARGE SCALE GENOMIC DNA]</scope>
    <source>
        <strain evidence="1 2">SN021</strain>
    </source>
</reference>